<dbReference type="OrthoDB" id="3650170at2759"/>
<keyword evidence="4" id="KW-1185">Reference proteome</keyword>
<dbReference type="Proteomes" id="UP000309340">
    <property type="component" value="Unassembled WGS sequence"/>
</dbReference>
<protein>
    <recommendedName>
        <fullName evidence="5">Extracellular membrane protein CFEM domain-containing protein</fullName>
    </recommendedName>
</protein>
<evidence type="ECO:0000313" key="3">
    <source>
        <dbReference type="EMBL" id="TKA78169.1"/>
    </source>
</evidence>
<comment type="caution">
    <text evidence="3">The sequence shown here is derived from an EMBL/GenBank/DDBJ whole genome shotgun (WGS) entry which is preliminary data.</text>
</comment>
<feature type="compositionally biased region" description="Gly residues" evidence="1">
    <location>
        <begin position="129"/>
        <end position="144"/>
    </location>
</feature>
<accession>A0A4V6WL81</accession>
<evidence type="ECO:0000313" key="4">
    <source>
        <dbReference type="Proteomes" id="UP000309340"/>
    </source>
</evidence>
<keyword evidence="2" id="KW-0732">Signal</keyword>
<reference evidence="3 4" key="1">
    <citation type="submission" date="2017-03" db="EMBL/GenBank/DDBJ databases">
        <title>Genomes of endolithic fungi from Antarctica.</title>
        <authorList>
            <person name="Coleine C."/>
            <person name="Masonjones S."/>
            <person name="Stajich J.E."/>
        </authorList>
    </citation>
    <scope>NUCLEOTIDE SEQUENCE [LARGE SCALE GENOMIC DNA]</scope>
    <source>
        <strain evidence="3 4">CCFEE 5184</strain>
    </source>
</reference>
<dbReference type="STRING" id="329884.A0A4V6WL81"/>
<feature type="compositionally biased region" description="Low complexity" evidence="1">
    <location>
        <begin position="145"/>
        <end position="156"/>
    </location>
</feature>
<dbReference type="EMBL" id="NAJQ01000119">
    <property type="protein sequence ID" value="TKA78169.1"/>
    <property type="molecule type" value="Genomic_DNA"/>
</dbReference>
<sequence length="183" mass="17955">MFAKPSTLFALFALAARLAVATPPACMIAAVNTQPNPAALQAVCSGSNATAVEEYICKNCSSNAAAALSAFASVQFDILLLDLLILRFCVENQQRIRHRLSYSASTGSPSGNGTLSIPPGSAPSATSGNGSGSGSGTAGSGSGSGASPTPSSSSVPANAAAARLGMDIVGLAAVGAFGLMLAF</sequence>
<feature type="compositionally biased region" description="Low complexity" evidence="1">
    <location>
        <begin position="118"/>
        <end position="128"/>
    </location>
</feature>
<gene>
    <name evidence="3" type="ORF">B0A55_03896</name>
</gene>
<name>A0A4V6WL81_9PEZI</name>
<feature type="chain" id="PRO_5020521347" description="Extracellular membrane protein CFEM domain-containing protein" evidence="2">
    <location>
        <begin position="22"/>
        <end position="183"/>
    </location>
</feature>
<feature type="compositionally biased region" description="Polar residues" evidence="1">
    <location>
        <begin position="103"/>
        <end position="115"/>
    </location>
</feature>
<feature type="region of interest" description="Disordered" evidence="1">
    <location>
        <begin position="103"/>
        <end position="156"/>
    </location>
</feature>
<evidence type="ECO:0000256" key="2">
    <source>
        <dbReference type="SAM" id="SignalP"/>
    </source>
</evidence>
<dbReference type="AlphaFoldDB" id="A0A4V6WL81"/>
<organism evidence="3 4">
    <name type="scientific">Friedmanniomyces simplex</name>
    <dbReference type="NCBI Taxonomy" id="329884"/>
    <lineage>
        <taxon>Eukaryota</taxon>
        <taxon>Fungi</taxon>
        <taxon>Dikarya</taxon>
        <taxon>Ascomycota</taxon>
        <taxon>Pezizomycotina</taxon>
        <taxon>Dothideomycetes</taxon>
        <taxon>Dothideomycetidae</taxon>
        <taxon>Mycosphaerellales</taxon>
        <taxon>Teratosphaeriaceae</taxon>
        <taxon>Friedmanniomyces</taxon>
    </lineage>
</organism>
<evidence type="ECO:0008006" key="5">
    <source>
        <dbReference type="Google" id="ProtNLM"/>
    </source>
</evidence>
<feature type="signal peptide" evidence="2">
    <location>
        <begin position="1"/>
        <end position="21"/>
    </location>
</feature>
<proteinExistence type="predicted"/>
<evidence type="ECO:0000256" key="1">
    <source>
        <dbReference type="SAM" id="MobiDB-lite"/>
    </source>
</evidence>